<dbReference type="Pfam" id="PF02877">
    <property type="entry name" value="PARP_reg"/>
    <property type="match status" value="1"/>
</dbReference>
<sequence length="720" mass="82084">MGEEALLNEADAKSDSSEKENGNWNSEIEFGWEYELSKNKWVAFDKEVSKKLNSFPMGSDCAEIDLEGSKLRIDFQEMKQRNLTTGFVRPIRCVCVEVQGNYAWEYLDERERWRSFSPSSVAKLNEAFKNGSAASSVEISTVAFMADFENQTIINNSGSLKYKLRRELSKAAKAVAAKPVPSLERLKTLRKRKAAAVIKQETNSRNTSLFAFFFVIECEILEDRSEVRKVLVKGAAAVDPECLEKCNIAHVYMEGSSIYDVLLNQTNTQNNNNKYYIIQLLQDDIGKAYSVWLRWGRVGYKGQHDLILCGGDLEKAKSIFCRKFSDKTHNEWSQLKHFKKVAGKYDYIPSDYRTVNKDPSKKKDSASVPSKLDVRIQDLLSLICNLQLMEQNVMEFEYDSSKAPLGKLTKEQIKTGYSLLKDIARHVRKTDFSRKFVEAVNSYYTKIPHNFGMRQPPLIKTMEQLKNEMTLLEMLANIEISVRAIQEKSGDENLNPIDRHFLNMRCDLSVIASDDPQYKMINKYLQNTHAPTHSRYRMKIKQAFIVDRAGERDKFLKDLGNRKLLWHGSRITNWYGILSQGLRVAPPEAPSTGFMFGKGIYFADMSSKSANYCFPQKDKPGIMVLAEVALGNPRTLFRGDYDADKLDDGKNSTIGLGKIGPDPAKDEATNDGCVVPCGTPIPLKKNEEKNCALNYNEYVVYNTDQVRIRYALVLEFIFQQ</sequence>
<keyword evidence="6" id="KW-0548">Nucleotidyltransferase</keyword>
<dbReference type="Proteomes" id="UP000274131">
    <property type="component" value="Unassembled WGS sequence"/>
</dbReference>
<dbReference type="InterPro" id="IPR050800">
    <property type="entry name" value="ARTD/PARP"/>
</dbReference>
<dbReference type="SUPFAM" id="SSF56399">
    <property type="entry name" value="ADP-ribosylation"/>
    <property type="match status" value="1"/>
</dbReference>
<evidence type="ECO:0000313" key="26">
    <source>
        <dbReference type="WBParaSite" id="EVEC_0000140601-mRNA-1"/>
    </source>
</evidence>
<comment type="similarity">
    <text evidence="15">Belongs to the ARTD/PARP family.</text>
</comment>
<dbReference type="GO" id="GO:0003677">
    <property type="term" value="F:DNA binding"/>
    <property type="evidence" value="ECO:0007669"/>
    <property type="project" value="UniProtKB-KW"/>
</dbReference>
<evidence type="ECO:0000256" key="14">
    <source>
        <dbReference type="ARBA" id="ARBA00023242"/>
    </source>
</evidence>
<dbReference type="GO" id="GO:0008270">
    <property type="term" value="F:zinc ion binding"/>
    <property type="evidence" value="ECO:0007669"/>
    <property type="project" value="UniProtKB-KW"/>
</dbReference>
<evidence type="ECO:0000256" key="1">
    <source>
        <dbReference type="ARBA" id="ARBA00000438"/>
    </source>
</evidence>
<dbReference type="EMBL" id="UXUI01007170">
    <property type="protein sequence ID" value="VDD85971.1"/>
    <property type="molecule type" value="Genomic_DNA"/>
</dbReference>
<evidence type="ECO:0000259" key="23">
    <source>
        <dbReference type="PROSITE" id="PS51977"/>
    </source>
</evidence>
<keyword evidence="9" id="KW-0013">ADP-ribosylation</keyword>
<feature type="compositionally biased region" description="Basic and acidic residues" evidence="19">
    <location>
        <begin position="10"/>
        <end position="21"/>
    </location>
</feature>
<dbReference type="Pfam" id="PF00644">
    <property type="entry name" value="PARP"/>
    <property type="match status" value="1"/>
</dbReference>
<comment type="subcellular location">
    <subcellularLocation>
        <location evidence="3">Nucleus</location>
    </subcellularLocation>
</comment>
<keyword evidence="13" id="KW-0238">DNA-binding</keyword>
<evidence type="ECO:0000256" key="13">
    <source>
        <dbReference type="ARBA" id="ARBA00023125"/>
    </source>
</evidence>
<feature type="domain" description="PARP alpha-helical" evidence="22">
    <location>
        <begin position="369"/>
        <end position="486"/>
    </location>
</feature>
<dbReference type="PROSITE" id="PS51060">
    <property type="entry name" value="PARP_ALPHA_HD"/>
    <property type="match status" value="1"/>
</dbReference>
<dbReference type="InterPro" id="IPR036616">
    <property type="entry name" value="Poly(ADP-ribose)pol_reg_dom_sf"/>
</dbReference>
<dbReference type="EC" id="2.4.2.-" evidence="18"/>
<comment type="catalytic activity">
    <reaction evidence="16">
        <text>NAD(+) + (ADP-D-ribosyl)n-acceptor = nicotinamide + (ADP-D-ribosyl)n+1-acceptor + H(+).</text>
        <dbReference type="EC" id="2.4.2.30"/>
    </reaction>
</comment>
<dbReference type="WBParaSite" id="EVEC_0000140601-mRNA-1">
    <property type="protein sequence ID" value="EVEC_0000140601-mRNA-1"/>
    <property type="gene ID" value="EVEC_0000140601"/>
</dbReference>
<dbReference type="OrthoDB" id="429950at2759"/>
<keyword evidence="14" id="KW-0539">Nucleus</keyword>
<dbReference type="Gene3D" id="1.20.142.10">
    <property type="entry name" value="Poly(ADP-ribose) polymerase, regulatory domain"/>
    <property type="match status" value="1"/>
</dbReference>
<evidence type="ECO:0000256" key="4">
    <source>
        <dbReference type="ARBA" id="ARBA00022676"/>
    </source>
</evidence>
<evidence type="ECO:0000256" key="10">
    <source>
        <dbReference type="ARBA" id="ARBA00022771"/>
    </source>
</evidence>
<evidence type="ECO:0000256" key="7">
    <source>
        <dbReference type="ARBA" id="ARBA00022723"/>
    </source>
</evidence>
<accession>A0A158Q994</accession>
<evidence type="ECO:0000313" key="25">
    <source>
        <dbReference type="Proteomes" id="UP000274131"/>
    </source>
</evidence>
<dbReference type="InterPro" id="IPR004170">
    <property type="entry name" value="WWE_dom"/>
</dbReference>
<dbReference type="STRING" id="51028.A0A158Q994"/>
<dbReference type="FunFam" id="1.20.142.10:FF:000001">
    <property type="entry name" value="Poly [ADP-ribose] polymerase"/>
    <property type="match status" value="1"/>
</dbReference>
<evidence type="ECO:0000256" key="8">
    <source>
        <dbReference type="ARBA" id="ARBA00022737"/>
    </source>
</evidence>
<keyword evidence="25" id="KW-1185">Reference proteome</keyword>
<evidence type="ECO:0000256" key="15">
    <source>
        <dbReference type="ARBA" id="ARBA00024347"/>
    </source>
</evidence>
<feature type="domain" description="PARP catalytic" evidence="21">
    <location>
        <begin position="495"/>
        <end position="720"/>
    </location>
</feature>
<dbReference type="GO" id="GO:0005730">
    <property type="term" value="C:nucleolus"/>
    <property type="evidence" value="ECO:0007669"/>
    <property type="project" value="TreeGrafter"/>
</dbReference>
<dbReference type="GO" id="GO:1990404">
    <property type="term" value="F:NAD+-protein mono-ADP-ribosyltransferase activity"/>
    <property type="evidence" value="ECO:0007669"/>
    <property type="project" value="TreeGrafter"/>
</dbReference>
<feature type="region of interest" description="Disordered" evidence="19">
    <location>
        <begin position="1"/>
        <end position="22"/>
    </location>
</feature>
<proteinExistence type="inferred from homology"/>
<feature type="domain" description="WWE" evidence="20">
    <location>
        <begin position="90"/>
        <end position="166"/>
    </location>
</feature>
<dbReference type="InterPro" id="IPR037197">
    <property type="entry name" value="WWE_dom_sf"/>
</dbReference>
<dbReference type="GO" id="GO:0016779">
    <property type="term" value="F:nucleotidyltransferase activity"/>
    <property type="evidence" value="ECO:0007669"/>
    <property type="project" value="UniProtKB-KW"/>
</dbReference>
<dbReference type="PROSITE" id="PS51059">
    <property type="entry name" value="PARP_CATALYTIC"/>
    <property type="match status" value="1"/>
</dbReference>
<reference evidence="26" key="1">
    <citation type="submission" date="2016-04" db="UniProtKB">
        <authorList>
            <consortium name="WormBaseParasite"/>
        </authorList>
    </citation>
    <scope>IDENTIFICATION</scope>
</reference>
<keyword evidence="8" id="KW-0677">Repeat</keyword>
<evidence type="ECO:0000256" key="3">
    <source>
        <dbReference type="ARBA" id="ARBA00004123"/>
    </source>
</evidence>
<evidence type="ECO:0000256" key="12">
    <source>
        <dbReference type="ARBA" id="ARBA00023027"/>
    </source>
</evidence>
<gene>
    <name evidence="24" type="ORF">EVEC_LOCUS1114</name>
</gene>
<evidence type="ECO:0000259" key="20">
    <source>
        <dbReference type="PROSITE" id="PS50918"/>
    </source>
</evidence>
<comment type="catalytic activity">
    <reaction evidence="2">
        <text>L-glutamyl-[protein] + NAD(+) = 5-O-(ADP-D-ribosyl)-L-glutamyl-[protein] + nicotinamide</text>
        <dbReference type="Rhea" id="RHEA:58224"/>
        <dbReference type="Rhea" id="RHEA-COMP:10208"/>
        <dbReference type="Rhea" id="RHEA-COMP:15089"/>
        <dbReference type="ChEBI" id="CHEBI:17154"/>
        <dbReference type="ChEBI" id="CHEBI:29973"/>
        <dbReference type="ChEBI" id="CHEBI:57540"/>
        <dbReference type="ChEBI" id="CHEBI:142540"/>
    </reaction>
</comment>
<dbReference type="InterPro" id="IPR036930">
    <property type="entry name" value="WGR_dom_sf"/>
</dbReference>
<keyword evidence="5 18" id="KW-0808">Transferase</keyword>
<dbReference type="SMART" id="SM00678">
    <property type="entry name" value="WWE"/>
    <property type="match status" value="1"/>
</dbReference>
<evidence type="ECO:0000256" key="19">
    <source>
        <dbReference type="SAM" id="MobiDB-lite"/>
    </source>
</evidence>
<evidence type="ECO:0000259" key="22">
    <source>
        <dbReference type="PROSITE" id="PS51060"/>
    </source>
</evidence>
<dbReference type="FunFam" id="3.90.228.10:FF:000002">
    <property type="entry name" value="Poly [ADP-ribose] polymerase"/>
    <property type="match status" value="1"/>
</dbReference>
<dbReference type="SUPFAM" id="SSF117839">
    <property type="entry name" value="WWE domain"/>
    <property type="match status" value="2"/>
</dbReference>
<evidence type="ECO:0000256" key="16">
    <source>
        <dbReference type="ARBA" id="ARBA00033987"/>
    </source>
</evidence>
<comment type="catalytic activity">
    <reaction evidence="1">
        <text>L-aspartyl-[protein] + NAD(+) = 4-O-(ADP-D-ribosyl)-L-aspartyl-[protein] + nicotinamide</text>
        <dbReference type="Rhea" id="RHEA:54424"/>
        <dbReference type="Rhea" id="RHEA-COMP:9867"/>
        <dbReference type="Rhea" id="RHEA-COMP:13832"/>
        <dbReference type="ChEBI" id="CHEBI:17154"/>
        <dbReference type="ChEBI" id="CHEBI:29961"/>
        <dbReference type="ChEBI" id="CHEBI:57540"/>
        <dbReference type="ChEBI" id="CHEBI:138102"/>
    </reaction>
</comment>
<keyword evidence="4 18" id="KW-0328">Glycosyltransferase</keyword>
<dbReference type="Pfam" id="PF05406">
    <property type="entry name" value="WGR"/>
    <property type="match status" value="1"/>
</dbReference>
<dbReference type="PANTHER" id="PTHR10459:SF60">
    <property type="entry name" value="POLY [ADP-RIBOSE] POLYMERASE 2"/>
    <property type="match status" value="1"/>
</dbReference>
<dbReference type="Pfam" id="PF02825">
    <property type="entry name" value="WWE"/>
    <property type="match status" value="2"/>
</dbReference>
<keyword evidence="12 18" id="KW-0520">NAD</keyword>
<dbReference type="InterPro" id="IPR008893">
    <property type="entry name" value="WGR_domain"/>
</dbReference>
<reference evidence="24 25" key="2">
    <citation type="submission" date="2018-10" db="EMBL/GenBank/DDBJ databases">
        <authorList>
            <consortium name="Pathogen Informatics"/>
        </authorList>
    </citation>
    <scope>NUCLEOTIDE SEQUENCE [LARGE SCALE GENOMIC DNA]</scope>
</reference>
<evidence type="ECO:0000256" key="6">
    <source>
        <dbReference type="ARBA" id="ARBA00022695"/>
    </source>
</evidence>
<keyword evidence="10" id="KW-0863">Zinc-finger</keyword>
<dbReference type="PANTHER" id="PTHR10459">
    <property type="entry name" value="DNA LIGASE"/>
    <property type="match status" value="1"/>
</dbReference>
<dbReference type="InterPro" id="IPR004102">
    <property type="entry name" value="Poly(ADP-ribose)pol_reg_dom"/>
</dbReference>
<keyword evidence="7" id="KW-0479">Metal-binding</keyword>
<feature type="domain" description="WGR" evidence="23">
    <location>
        <begin position="248"/>
        <end position="345"/>
    </location>
</feature>
<dbReference type="InterPro" id="IPR012317">
    <property type="entry name" value="Poly(ADP-ribose)pol_cat_dom"/>
</dbReference>
<dbReference type="GO" id="GO:0006302">
    <property type="term" value="P:double-strand break repair"/>
    <property type="evidence" value="ECO:0007669"/>
    <property type="project" value="TreeGrafter"/>
</dbReference>
<evidence type="ECO:0000256" key="18">
    <source>
        <dbReference type="RuleBase" id="RU362114"/>
    </source>
</evidence>
<dbReference type="GO" id="GO:0003950">
    <property type="term" value="F:NAD+ poly-ADP-ribosyltransferase activity"/>
    <property type="evidence" value="ECO:0007669"/>
    <property type="project" value="UniProtKB-UniRule"/>
</dbReference>
<dbReference type="PROSITE" id="PS50918">
    <property type="entry name" value="WWE"/>
    <property type="match status" value="1"/>
</dbReference>
<keyword evidence="11" id="KW-0862">Zinc</keyword>
<evidence type="ECO:0000256" key="11">
    <source>
        <dbReference type="ARBA" id="ARBA00022833"/>
    </source>
</evidence>
<evidence type="ECO:0000256" key="2">
    <source>
        <dbReference type="ARBA" id="ARBA00000459"/>
    </source>
</evidence>
<dbReference type="Gene3D" id="3.30.720.50">
    <property type="match status" value="2"/>
</dbReference>
<name>A0A158Q994_ENTVE</name>
<dbReference type="SUPFAM" id="SSF47587">
    <property type="entry name" value="Domain of poly(ADP-ribose) polymerase"/>
    <property type="match status" value="1"/>
</dbReference>
<dbReference type="InterPro" id="IPR018123">
    <property type="entry name" value="WWE-dom_subgr"/>
</dbReference>
<organism evidence="26">
    <name type="scientific">Enterobius vermicularis</name>
    <name type="common">Human pinworm</name>
    <dbReference type="NCBI Taxonomy" id="51028"/>
    <lineage>
        <taxon>Eukaryota</taxon>
        <taxon>Metazoa</taxon>
        <taxon>Ecdysozoa</taxon>
        <taxon>Nematoda</taxon>
        <taxon>Chromadorea</taxon>
        <taxon>Rhabditida</taxon>
        <taxon>Spirurina</taxon>
        <taxon>Oxyuridomorpha</taxon>
        <taxon>Oxyuroidea</taxon>
        <taxon>Oxyuridae</taxon>
        <taxon>Enterobius</taxon>
    </lineage>
</organism>
<evidence type="ECO:0000256" key="17">
    <source>
        <dbReference type="ARBA" id="ARBA00071874"/>
    </source>
</evidence>
<dbReference type="AlphaFoldDB" id="A0A158Q994"/>
<evidence type="ECO:0000256" key="5">
    <source>
        <dbReference type="ARBA" id="ARBA00022679"/>
    </source>
</evidence>
<dbReference type="GO" id="GO:0070212">
    <property type="term" value="P:protein poly-ADP-ribosylation"/>
    <property type="evidence" value="ECO:0007669"/>
    <property type="project" value="TreeGrafter"/>
</dbReference>
<evidence type="ECO:0000256" key="9">
    <source>
        <dbReference type="ARBA" id="ARBA00022765"/>
    </source>
</evidence>
<evidence type="ECO:0000259" key="21">
    <source>
        <dbReference type="PROSITE" id="PS51059"/>
    </source>
</evidence>
<dbReference type="SUPFAM" id="SSF142921">
    <property type="entry name" value="WGR domain-like"/>
    <property type="match status" value="1"/>
</dbReference>
<evidence type="ECO:0000313" key="24">
    <source>
        <dbReference type="EMBL" id="VDD85971.1"/>
    </source>
</evidence>
<dbReference type="SMART" id="SM00773">
    <property type="entry name" value="WGR"/>
    <property type="match status" value="1"/>
</dbReference>
<dbReference type="CDD" id="cd01437">
    <property type="entry name" value="parp_like"/>
    <property type="match status" value="1"/>
</dbReference>
<dbReference type="PROSITE" id="PS51977">
    <property type="entry name" value="WGR"/>
    <property type="match status" value="1"/>
</dbReference>
<protein>
    <recommendedName>
        <fullName evidence="17 18">Poly [ADP-ribose] polymerase</fullName>
        <shortName evidence="18">PARP</shortName>
        <ecNumber evidence="18">2.4.2.-</ecNumber>
    </recommendedName>
</protein>
<dbReference type="Gene3D" id="3.90.228.10">
    <property type="match status" value="1"/>
</dbReference>